<reference evidence="12" key="1">
    <citation type="submission" date="2025-08" db="UniProtKB">
        <authorList>
            <consortium name="Ensembl"/>
        </authorList>
    </citation>
    <scope>IDENTIFICATION</scope>
</reference>
<feature type="transmembrane region" description="Helical" evidence="9">
    <location>
        <begin position="832"/>
        <end position="858"/>
    </location>
</feature>
<dbReference type="GO" id="GO:0016020">
    <property type="term" value="C:membrane"/>
    <property type="evidence" value="ECO:0007669"/>
    <property type="project" value="UniProtKB-SubCell"/>
</dbReference>
<evidence type="ECO:0000256" key="5">
    <source>
        <dbReference type="ARBA" id="ARBA00022989"/>
    </source>
</evidence>
<dbReference type="AlphaFoldDB" id="A0A8B9LQJ4"/>
<dbReference type="SMART" id="SM00409">
    <property type="entry name" value="IG"/>
    <property type="match status" value="6"/>
</dbReference>
<dbReference type="InterPro" id="IPR036179">
    <property type="entry name" value="Ig-like_dom_sf"/>
</dbReference>
<dbReference type="InterPro" id="IPR051102">
    <property type="entry name" value="IgSF_V-set/TM_domain"/>
</dbReference>
<dbReference type="Ensembl" id="ENSAMXT00005059247.1">
    <property type="protein sequence ID" value="ENSAMXP00005054784.1"/>
    <property type="gene ID" value="ENSAMXG00005024492.1"/>
</dbReference>
<dbReference type="PANTHER" id="PTHR12207:SF3">
    <property type="entry name" value="PROSTAGLANDIN F2 RECEPTOR NEGATIVE REGULATOR"/>
    <property type="match status" value="1"/>
</dbReference>
<accession>A0A8B9LQJ4</accession>
<evidence type="ECO:0000256" key="7">
    <source>
        <dbReference type="ARBA" id="ARBA00023157"/>
    </source>
</evidence>
<feature type="domain" description="Ig-like" evidence="11">
    <location>
        <begin position="278"/>
        <end position="398"/>
    </location>
</feature>
<feature type="domain" description="Ig-like" evidence="11">
    <location>
        <begin position="144"/>
        <end position="248"/>
    </location>
</feature>
<keyword evidence="3 10" id="KW-0732">Signal</keyword>
<name>A0A8B9LQJ4_ASTMX</name>
<evidence type="ECO:0000256" key="1">
    <source>
        <dbReference type="ARBA" id="ARBA00004167"/>
    </source>
</evidence>
<dbReference type="PROSITE" id="PS50835">
    <property type="entry name" value="IG_LIKE"/>
    <property type="match status" value="6"/>
</dbReference>
<keyword evidence="2 9" id="KW-0812">Transmembrane</keyword>
<feature type="chain" id="PRO_5034656051" description="Ig-like domain-containing protein" evidence="10">
    <location>
        <begin position="24"/>
        <end position="875"/>
    </location>
</feature>
<dbReference type="SMART" id="SM00406">
    <property type="entry name" value="IGv"/>
    <property type="match status" value="5"/>
</dbReference>
<evidence type="ECO:0000256" key="6">
    <source>
        <dbReference type="ARBA" id="ARBA00023136"/>
    </source>
</evidence>
<keyword evidence="8" id="KW-0393">Immunoglobulin domain</keyword>
<evidence type="ECO:0000259" key="11">
    <source>
        <dbReference type="PROSITE" id="PS50835"/>
    </source>
</evidence>
<sequence length="875" mass="96126">MPRETGAFSLLIVFAGLAVLCESRVVKVAPGPLVRVEGQTVSIRCNVSDYQGPRDQDFEWSLVLESGDVQLVSTFDATYPDSSVKDRVNSGDITVKKLSDSSAELTIRKVRASDSATYRCSTPSTDSVTSGNYYADVELRVIGDTLRVVGAVPQPLVSEGQSLELHCNASRAYTVNTFLSVTWSIKKGTSPLEEILTFGPDGEMKVGQNYVQRYADGAVLLDLPGGGFFGLVLKGVRPQDQGSYACTAREWTRQPGAGENWHKILERSEEMGNVSVTPLAQSLVVAVEKNATLNVEDTLNLTCVLAVRDLLSLDLELTWLVRAGDSSAGQRVLLHMGRDGQVLNGSELVGMSRIKPDTFRLILPRVQRSDSGLYFCQVKAWLPQGSGRWYQAAEKTSSPVQVLVTQLDVDFKVTLTAPLTPQFTSDPTELLCQVTDLLNLRDGRLSVDWTYSPNKPGDVSSSESAIASVNENGVLVPGQKYKQRLDRGDIAVTRGEQNTFKLRVLNTRDQDMGLYSCSVSAWTRNRQGGWDKAKETKSTQVTVQWMSITPVLSVVAHRVREASTGGSTFEMSCRVNGQNIQNPGYSVVILFAETQGGIPRKILSLNPDSVLQLEEGMAASRTDSVALEKTGQLEYRFRLYGAQVSDRGFYYCEVTAWTRDQSPDWIRAVSAESNKMEIAFADSGPAFNVSIHSDRHRLLPGDTAKMECILSILGATPNKGDVAYDVRWFQSPARAVENGGAVPMITVDRYGLVKKSGGNESTECSLERTDMNTFVLSVHRVQDRDMGEYYCTAKPWYISPTTGFWTEGQDLTSERVTLSIKLEMWESLKMPLVYGVLAALGVGLLSILFGLLVANCCLSRNPMHTPRGKLMDLDD</sequence>
<proteinExistence type="predicted"/>
<comment type="subcellular location">
    <subcellularLocation>
        <location evidence="1">Membrane</location>
        <topology evidence="1">Single-pass membrane protein</topology>
    </subcellularLocation>
</comment>
<feature type="domain" description="Ig-like" evidence="11">
    <location>
        <begin position="399"/>
        <end position="542"/>
    </location>
</feature>
<feature type="domain" description="Ig-like" evidence="11">
    <location>
        <begin position="550"/>
        <end position="670"/>
    </location>
</feature>
<dbReference type="CDD" id="cd00099">
    <property type="entry name" value="IgV"/>
    <property type="match status" value="1"/>
</dbReference>
<evidence type="ECO:0000256" key="10">
    <source>
        <dbReference type="SAM" id="SignalP"/>
    </source>
</evidence>
<dbReference type="FunFam" id="2.60.40.10:FF:002026">
    <property type="entry name" value="Prostaglandin F2 receptor inhibitor"/>
    <property type="match status" value="1"/>
</dbReference>
<keyword evidence="4" id="KW-0677">Repeat</keyword>
<dbReference type="Gene3D" id="2.60.40.10">
    <property type="entry name" value="Immunoglobulins"/>
    <property type="match status" value="6"/>
</dbReference>
<keyword evidence="6 9" id="KW-0472">Membrane</keyword>
<evidence type="ECO:0000313" key="13">
    <source>
        <dbReference type="Proteomes" id="UP000694621"/>
    </source>
</evidence>
<feature type="domain" description="Ig-like" evidence="11">
    <location>
        <begin position="23"/>
        <end position="130"/>
    </location>
</feature>
<evidence type="ECO:0000256" key="4">
    <source>
        <dbReference type="ARBA" id="ARBA00022737"/>
    </source>
</evidence>
<evidence type="ECO:0000256" key="8">
    <source>
        <dbReference type="ARBA" id="ARBA00023319"/>
    </source>
</evidence>
<dbReference type="OMA" id="AKMECIL"/>
<evidence type="ECO:0000256" key="3">
    <source>
        <dbReference type="ARBA" id="ARBA00022729"/>
    </source>
</evidence>
<dbReference type="InterPro" id="IPR013106">
    <property type="entry name" value="Ig_V-set"/>
</dbReference>
<protein>
    <recommendedName>
        <fullName evidence="11">Ig-like domain-containing protein</fullName>
    </recommendedName>
</protein>
<dbReference type="Proteomes" id="UP000694621">
    <property type="component" value="Unplaced"/>
</dbReference>
<keyword evidence="7" id="KW-1015">Disulfide bond</keyword>
<dbReference type="InterPro" id="IPR013783">
    <property type="entry name" value="Ig-like_fold"/>
</dbReference>
<dbReference type="Pfam" id="PF07686">
    <property type="entry name" value="V-set"/>
    <property type="match status" value="2"/>
</dbReference>
<feature type="domain" description="Ig-like" evidence="11">
    <location>
        <begin position="685"/>
        <end position="819"/>
    </location>
</feature>
<dbReference type="InterPro" id="IPR007110">
    <property type="entry name" value="Ig-like_dom"/>
</dbReference>
<dbReference type="InterPro" id="IPR003599">
    <property type="entry name" value="Ig_sub"/>
</dbReference>
<evidence type="ECO:0000313" key="12">
    <source>
        <dbReference type="Ensembl" id="ENSAMXP00005054784.1"/>
    </source>
</evidence>
<keyword evidence="5 9" id="KW-1133">Transmembrane helix</keyword>
<evidence type="ECO:0000256" key="2">
    <source>
        <dbReference type="ARBA" id="ARBA00022692"/>
    </source>
</evidence>
<dbReference type="FunFam" id="2.60.40.10:FF:000191">
    <property type="entry name" value="Immunoglobulin superfamily member 3"/>
    <property type="match status" value="1"/>
</dbReference>
<dbReference type="SUPFAM" id="SSF48726">
    <property type="entry name" value="Immunoglobulin"/>
    <property type="match status" value="5"/>
</dbReference>
<evidence type="ECO:0000256" key="9">
    <source>
        <dbReference type="SAM" id="Phobius"/>
    </source>
</evidence>
<feature type="signal peptide" evidence="10">
    <location>
        <begin position="1"/>
        <end position="23"/>
    </location>
</feature>
<dbReference type="PANTHER" id="PTHR12207">
    <property type="entry name" value="V-SET AND TRANSMEMBRANE DOMAIN-CONTAINING PROTEIN"/>
    <property type="match status" value="1"/>
</dbReference>
<organism evidence="12 13">
    <name type="scientific">Astyanax mexicanus</name>
    <name type="common">Blind cave fish</name>
    <name type="synonym">Astyanax fasciatus mexicanus</name>
    <dbReference type="NCBI Taxonomy" id="7994"/>
    <lineage>
        <taxon>Eukaryota</taxon>
        <taxon>Metazoa</taxon>
        <taxon>Chordata</taxon>
        <taxon>Craniata</taxon>
        <taxon>Vertebrata</taxon>
        <taxon>Euteleostomi</taxon>
        <taxon>Actinopterygii</taxon>
        <taxon>Neopterygii</taxon>
        <taxon>Teleostei</taxon>
        <taxon>Ostariophysi</taxon>
        <taxon>Characiformes</taxon>
        <taxon>Characoidei</taxon>
        <taxon>Acestrorhamphidae</taxon>
        <taxon>Acestrorhamphinae</taxon>
        <taxon>Astyanax</taxon>
    </lineage>
</organism>